<dbReference type="AlphaFoldDB" id="T2G9G5"/>
<feature type="domain" description="Type I restriction enzyme R protein N-terminal" evidence="1">
    <location>
        <begin position="34"/>
        <end position="120"/>
    </location>
</feature>
<dbReference type="RefSeq" id="WP_021759521.1">
    <property type="nucleotide sequence ID" value="NC_022444.1"/>
</dbReference>
<dbReference type="InterPro" id="IPR029464">
    <property type="entry name" value="HSDR_N"/>
</dbReference>
<proteinExistence type="predicted"/>
<dbReference type="eggNOG" id="COG4748">
    <property type="taxonomic scope" value="Bacteria"/>
</dbReference>
<dbReference type="KEGG" id="dgg:DGI_0932"/>
<dbReference type="OrthoDB" id="9148007at2"/>
<dbReference type="InterPro" id="IPR017035">
    <property type="entry name" value="UCP035009_HsdR_All3000-type"/>
</dbReference>
<evidence type="ECO:0000259" key="1">
    <source>
        <dbReference type="Pfam" id="PF13588"/>
    </source>
</evidence>
<accession>T2G9G5</accession>
<dbReference type="PATRIC" id="fig|1121448.10.peg.931"/>
<protein>
    <recommendedName>
        <fullName evidence="1">Type I restriction enzyme R protein N-terminal domain-containing protein</fullName>
    </recommendedName>
</protein>
<evidence type="ECO:0000313" key="3">
    <source>
        <dbReference type="Proteomes" id="UP000016587"/>
    </source>
</evidence>
<evidence type="ECO:0000313" key="2">
    <source>
        <dbReference type="EMBL" id="AGW12819.1"/>
    </source>
</evidence>
<dbReference type="HOGENOM" id="CLU_045501_0_0_7"/>
<organism evidence="2 3">
    <name type="scientific">Megalodesulfovibrio gigas (strain ATCC 19364 / DSM 1382 / NCIMB 9332 / VKM B-1759)</name>
    <name type="common">Desulfovibrio gigas</name>
    <dbReference type="NCBI Taxonomy" id="1121448"/>
    <lineage>
        <taxon>Bacteria</taxon>
        <taxon>Pseudomonadati</taxon>
        <taxon>Thermodesulfobacteriota</taxon>
        <taxon>Desulfovibrionia</taxon>
        <taxon>Desulfovibrionales</taxon>
        <taxon>Desulfovibrionaceae</taxon>
        <taxon>Megalodesulfovibrio</taxon>
    </lineage>
</organism>
<sequence>MDHSAVANLSSRIKQVAGQQMNEAMTKHSLVLPFIQSLGYDIFNPAEVAAEFTADVGTKKHEKIDFAILREGQPVMMIECKMCGAALDAGKCNQLHRYFMTHPTAKIGILTNGVKYLFFTDLEQPNIMDAKPFMEVDFSAFNERFLPELQKLTKDKWDIDGALSSASSLKYVREVKKVFAEEVANPSDGFVKYFASRAYDGSITAKVRELFSTIVRRAINEYINDQINSRLDFAKVDEAASHDVSPQAEDVEEDKAEVITTEEERTAYLTIKAILHKHVNPARVVMRDAKSYCAILLDDNNRKPICRLYFNGKKKFVGFFLADKTEEKIQIAGLDDLFLHEERLKAAVEGYSA</sequence>
<reference evidence="3" key="2">
    <citation type="submission" date="2013-07" db="EMBL/GenBank/DDBJ databases">
        <authorList>
            <person name="Morais-Silva F.O."/>
            <person name="Rezende A.M."/>
            <person name="Pimentel C."/>
            <person name="Resende D.M."/>
            <person name="Santos C.I."/>
            <person name="Clemente C."/>
            <person name="de Oliveira L.M."/>
            <person name="da Silva S.M."/>
            <person name="Costa D.A."/>
            <person name="Varela-Raposo A."/>
            <person name="Horacio E.C.A."/>
            <person name="Matos M."/>
            <person name="Flores O."/>
            <person name="Ruiz J.C."/>
            <person name="Rodrigues-Pousada C."/>
        </authorList>
    </citation>
    <scope>NUCLEOTIDE SEQUENCE [LARGE SCALE GENOMIC DNA]</scope>
    <source>
        <strain evidence="3">ATCC 19364 / DSM 1382 / NCIMB 9332 / VKM B-1759</strain>
    </source>
</reference>
<dbReference type="EMBL" id="CP006585">
    <property type="protein sequence ID" value="AGW12819.1"/>
    <property type="molecule type" value="Genomic_DNA"/>
</dbReference>
<dbReference type="Proteomes" id="UP000016587">
    <property type="component" value="Chromosome"/>
</dbReference>
<keyword evidence="3" id="KW-1185">Reference proteome</keyword>
<dbReference type="PIRSF" id="PIRSF035009">
    <property type="entry name" value="UCP035009_HSDR_N"/>
    <property type="match status" value="1"/>
</dbReference>
<reference evidence="2 3" key="1">
    <citation type="journal article" date="2013" name="J. Bacteriol.">
        <title>Roles of HynAB and Ech, the only two hydrogenases found in the model sulfate reducer Desulfovibrio gigas.</title>
        <authorList>
            <person name="Morais-Silva F.O."/>
            <person name="Santos C.I."/>
            <person name="Rodrigues R."/>
            <person name="Pereira I.A."/>
            <person name="Rodrigues-Pousada C."/>
        </authorList>
    </citation>
    <scope>NUCLEOTIDE SEQUENCE [LARGE SCALE GENOMIC DNA]</scope>
    <source>
        <strain evidence="3">ATCC 19364 / DSM 1382 / NCIMB 9332 / VKM B-1759</strain>
    </source>
</reference>
<gene>
    <name evidence="2" type="ORF">DGI_0932</name>
</gene>
<dbReference type="Pfam" id="PF13588">
    <property type="entry name" value="HSDR_N_2"/>
    <property type="match status" value="1"/>
</dbReference>
<dbReference type="STRING" id="1121448.DGI_0932"/>
<name>T2G9G5_MEGG1</name>